<dbReference type="SUPFAM" id="SSF53795">
    <property type="entry name" value="PEP carboxykinase-like"/>
    <property type="match status" value="1"/>
</dbReference>
<name>A0A089L862_PAEBO</name>
<accession>A0A089L862</accession>
<evidence type="ECO:0008006" key="3">
    <source>
        <dbReference type="Google" id="ProtNLM"/>
    </source>
</evidence>
<protein>
    <recommendedName>
        <fullName evidence="3">Aldolase</fullName>
    </recommendedName>
</protein>
<dbReference type="AlphaFoldDB" id="A0A089L862"/>
<reference evidence="1" key="1">
    <citation type="submission" date="2014-08" db="EMBL/GenBank/DDBJ databases">
        <title>Comparative genomics of the Paenibacillus odorifer group.</title>
        <authorList>
            <person name="den Bakker H.C."/>
            <person name="Tsai Y.-C.Y.-C."/>
            <person name="Martin N."/>
            <person name="Korlach J."/>
            <person name="Wiedmann M."/>
        </authorList>
    </citation>
    <scope>NUCLEOTIDE SEQUENCE [LARGE SCALE GENOMIC DNA]</scope>
    <source>
        <strain evidence="1">DSM 13188</strain>
    </source>
</reference>
<proteinExistence type="predicted"/>
<evidence type="ECO:0000313" key="2">
    <source>
        <dbReference type="Proteomes" id="UP000029518"/>
    </source>
</evidence>
<evidence type="ECO:0000313" key="1">
    <source>
        <dbReference type="EMBL" id="AIQ56275.1"/>
    </source>
</evidence>
<organism evidence="1 2">
    <name type="scientific">Paenibacillus borealis</name>
    <dbReference type="NCBI Taxonomy" id="160799"/>
    <lineage>
        <taxon>Bacteria</taxon>
        <taxon>Bacillati</taxon>
        <taxon>Bacillota</taxon>
        <taxon>Bacilli</taxon>
        <taxon>Bacillales</taxon>
        <taxon>Paenibacillaceae</taxon>
        <taxon>Paenibacillus</taxon>
    </lineage>
</organism>
<dbReference type="EMBL" id="CP009285">
    <property type="protein sequence ID" value="AIQ56275.1"/>
    <property type="molecule type" value="Genomic_DNA"/>
</dbReference>
<dbReference type="HOGENOM" id="CLU_073290_1_0_9"/>
<dbReference type="RefSeq" id="WP_042210616.1">
    <property type="nucleotide sequence ID" value="NZ_CP009285.1"/>
</dbReference>
<dbReference type="Proteomes" id="UP000029518">
    <property type="component" value="Chromosome"/>
</dbReference>
<dbReference type="InterPro" id="IPR027417">
    <property type="entry name" value="P-loop_NTPase"/>
</dbReference>
<gene>
    <name evidence="1" type="ORF">PBOR_04370</name>
</gene>
<dbReference type="KEGG" id="pbd:PBOR_04370"/>
<sequence length="313" mass="34434">MASIVQCPGYKAFGLQILSEFPLPELPRTDQPGMLGSISVVEADLSERWESIPKITASLGTAENEVMFIVKDTAVFSIQNGSKITVSPVEHADPASIRLFILGSCMGVLLMQKGILALHGSSLVLDNKAYALVGRSGAGKSTLASYLMDQGHLLVSDDVIPVLVHNGTPLAVPGYPQQKLWQQSLDYLGMNSSAFRPLFQRETKFAVPVHDRFQTEPLSLAGIFELAVSQQDGPVTLEPISGLERFHTLYNHTYQKALVDRIGVREWHFGMLASFVGRLPMYRLTRPEQGFSAAQQTSLIFETITQKVEEMNL</sequence>
<dbReference type="OrthoDB" id="5430844at2"/>
<dbReference type="Gene3D" id="3.40.50.300">
    <property type="entry name" value="P-loop containing nucleotide triphosphate hydrolases"/>
    <property type="match status" value="1"/>
</dbReference>
<keyword evidence="2" id="KW-1185">Reference proteome</keyword>